<proteinExistence type="predicted"/>
<evidence type="ECO:0000313" key="2">
    <source>
        <dbReference type="EMBL" id="KAA6340396.1"/>
    </source>
</evidence>
<dbReference type="EMBL" id="SNRY01000463">
    <property type="protein sequence ID" value="KAA6340396.1"/>
    <property type="molecule type" value="Genomic_DNA"/>
</dbReference>
<dbReference type="Pfam" id="PF11888">
    <property type="entry name" value="DUF3408"/>
    <property type="match status" value="1"/>
</dbReference>
<feature type="compositionally biased region" description="Basic and acidic residues" evidence="1">
    <location>
        <begin position="24"/>
        <end position="58"/>
    </location>
</feature>
<protein>
    <recommendedName>
        <fullName evidence="3">DUF3408 domain-containing protein</fullName>
    </recommendedName>
</protein>
<name>A0A5J4S2Z2_9ZZZZ</name>
<evidence type="ECO:0000256" key="1">
    <source>
        <dbReference type="SAM" id="MobiDB-lite"/>
    </source>
</evidence>
<evidence type="ECO:0008006" key="3">
    <source>
        <dbReference type="Google" id="ProtNLM"/>
    </source>
</evidence>
<dbReference type="InterPro" id="IPR021823">
    <property type="entry name" value="DUF3408"/>
</dbReference>
<comment type="caution">
    <text evidence="2">The sequence shown here is derived from an EMBL/GenBank/DDBJ whole genome shotgun (WGS) entry which is preliminary data.</text>
</comment>
<reference evidence="2" key="1">
    <citation type="submission" date="2019-03" db="EMBL/GenBank/DDBJ databases">
        <title>Single cell metagenomics reveals metabolic interactions within the superorganism composed of flagellate Streblomastix strix and complex community of Bacteroidetes bacteria on its surface.</title>
        <authorList>
            <person name="Treitli S.C."/>
            <person name="Kolisko M."/>
            <person name="Husnik F."/>
            <person name="Keeling P."/>
            <person name="Hampl V."/>
        </authorList>
    </citation>
    <scope>NUCLEOTIDE SEQUENCE</scope>
    <source>
        <strain evidence="2">STM</strain>
    </source>
</reference>
<sequence>MAAKKDEIKKVEDIDERELLSFMDKPKPKPPPKEEPVREENGVPLEKEEATERDDKPQKVSRRKRSEEYLEPFLRPQELQQRQCVYISAKAHASISKIVKRLNIKNLTVGVYIDTVLRQHFDAHRDELNAIYRRVEDDLFEE</sequence>
<organism evidence="2">
    <name type="scientific">termite gut metagenome</name>
    <dbReference type="NCBI Taxonomy" id="433724"/>
    <lineage>
        <taxon>unclassified sequences</taxon>
        <taxon>metagenomes</taxon>
        <taxon>organismal metagenomes</taxon>
    </lineage>
</organism>
<feature type="region of interest" description="Disordered" evidence="1">
    <location>
        <begin position="15"/>
        <end position="66"/>
    </location>
</feature>
<gene>
    <name evidence="2" type="ORF">EZS27_011737</name>
</gene>
<accession>A0A5J4S2Z2</accession>
<dbReference type="AlphaFoldDB" id="A0A5J4S2Z2"/>